<reference evidence="2" key="2">
    <citation type="journal article" date="2023" name="Commun. Biol.">
        <title>Intrasexual cuticular hydrocarbon dimorphism in a wasp sheds light on hydrocarbon biosynthesis genes in Hymenoptera.</title>
        <authorList>
            <person name="Moris V.C."/>
            <person name="Podsiadlowski L."/>
            <person name="Martin S."/>
            <person name="Oeyen J.P."/>
            <person name="Donath A."/>
            <person name="Petersen M."/>
            <person name="Wilbrandt J."/>
            <person name="Misof B."/>
            <person name="Liedtke D."/>
            <person name="Thamm M."/>
            <person name="Scheiner R."/>
            <person name="Schmitt T."/>
            <person name="Niehuis O."/>
        </authorList>
    </citation>
    <scope>NUCLEOTIDE SEQUENCE</scope>
    <source>
        <strain evidence="2">GBR_01_08_01A</strain>
    </source>
</reference>
<proteinExistence type="predicted"/>
<evidence type="ECO:0000313" key="2">
    <source>
        <dbReference type="EMBL" id="KAK2583774.1"/>
    </source>
</evidence>
<gene>
    <name evidence="2" type="ORF">KPH14_009681</name>
</gene>
<comment type="caution">
    <text evidence="2">The sequence shown here is derived from an EMBL/GenBank/DDBJ whole genome shotgun (WGS) entry which is preliminary data.</text>
</comment>
<protein>
    <submittedName>
        <fullName evidence="2">Uncharacterized protein</fullName>
    </submittedName>
</protein>
<organism evidence="2 3">
    <name type="scientific">Odynerus spinipes</name>
    <dbReference type="NCBI Taxonomy" id="1348599"/>
    <lineage>
        <taxon>Eukaryota</taxon>
        <taxon>Metazoa</taxon>
        <taxon>Ecdysozoa</taxon>
        <taxon>Arthropoda</taxon>
        <taxon>Hexapoda</taxon>
        <taxon>Insecta</taxon>
        <taxon>Pterygota</taxon>
        <taxon>Neoptera</taxon>
        <taxon>Endopterygota</taxon>
        <taxon>Hymenoptera</taxon>
        <taxon>Apocrita</taxon>
        <taxon>Aculeata</taxon>
        <taxon>Vespoidea</taxon>
        <taxon>Vespidae</taxon>
        <taxon>Eumeninae</taxon>
        <taxon>Odynerus</taxon>
    </lineage>
</organism>
<evidence type="ECO:0000313" key="3">
    <source>
        <dbReference type="Proteomes" id="UP001258017"/>
    </source>
</evidence>
<accession>A0AAD9VR77</accession>
<dbReference type="Proteomes" id="UP001258017">
    <property type="component" value="Unassembled WGS sequence"/>
</dbReference>
<dbReference type="AlphaFoldDB" id="A0AAD9VR77"/>
<keyword evidence="1" id="KW-0732">Signal</keyword>
<reference evidence="2" key="1">
    <citation type="submission" date="2021-08" db="EMBL/GenBank/DDBJ databases">
        <authorList>
            <person name="Misof B."/>
            <person name="Oliver O."/>
            <person name="Podsiadlowski L."/>
            <person name="Donath A."/>
            <person name="Peters R."/>
            <person name="Mayer C."/>
            <person name="Rust J."/>
            <person name="Gunkel S."/>
            <person name="Lesny P."/>
            <person name="Martin S."/>
            <person name="Oeyen J.P."/>
            <person name="Petersen M."/>
            <person name="Panagiotis P."/>
            <person name="Wilbrandt J."/>
            <person name="Tanja T."/>
        </authorList>
    </citation>
    <scope>NUCLEOTIDE SEQUENCE</scope>
    <source>
        <strain evidence="2">GBR_01_08_01A</strain>
        <tissue evidence="2">Thorax + abdomen</tissue>
    </source>
</reference>
<keyword evidence="3" id="KW-1185">Reference proteome</keyword>
<sequence length="111" mass="13304">MLATFWQIKFLVIELYSAKTVVTGRKISYYFSHLQIKINQNDLNNMRAEFHQCDCRVYEKYHKQSSFCLRSRLTVRRRSTGLYKEIQNEFTEEFSKFCEGTFFSNVFSKGP</sequence>
<feature type="chain" id="PRO_5041928618" evidence="1">
    <location>
        <begin position="19"/>
        <end position="111"/>
    </location>
</feature>
<dbReference type="EMBL" id="JAIFRP010000030">
    <property type="protein sequence ID" value="KAK2583774.1"/>
    <property type="molecule type" value="Genomic_DNA"/>
</dbReference>
<feature type="signal peptide" evidence="1">
    <location>
        <begin position="1"/>
        <end position="18"/>
    </location>
</feature>
<name>A0AAD9VR77_9HYME</name>
<evidence type="ECO:0000256" key="1">
    <source>
        <dbReference type="SAM" id="SignalP"/>
    </source>
</evidence>